<evidence type="ECO:0000259" key="1">
    <source>
        <dbReference type="Pfam" id="PF17926"/>
    </source>
</evidence>
<dbReference type="Proteomes" id="UP000649753">
    <property type="component" value="Unassembled WGS sequence"/>
</dbReference>
<name>A0A927MAG4_9ACTN</name>
<reference evidence="2" key="1">
    <citation type="submission" date="2020-10" db="EMBL/GenBank/DDBJ databases">
        <title>Sequencing the genomes of 1000 actinobacteria strains.</title>
        <authorList>
            <person name="Klenk H.-P."/>
        </authorList>
    </citation>
    <scope>NUCLEOTIDE SEQUENCE</scope>
    <source>
        <strain evidence="2">DSM 46832</strain>
    </source>
</reference>
<dbReference type="InterPro" id="IPR041467">
    <property type="entry name" value="Sco4008_C"/>
</dbReference>
<dbReference type="Gene3D" id="1.10.357.10">
    <property type="entry name" value="Tetracycline Repressor, domain 2"/>
    <property type="match status" value="1"/>
</dbReference>
<organism evidence="2 3">
    <name type="scientific">Plantactinospora soyae</name>
    <dbReference type="NCBI Taxonomy" id="1544732"/>
    <lineage>
        <taxon>Bacteria</taxon>
        <taxon>Bacillati</taxon>
        <taxon>Actinomycetota</taxon>
        <taxon>Actinomycetes</taxon>
        <taxon>Micromonosporales</taxon>
        <taxon>Micromonosporaceae</taxon>
        <taxon>Plantactinospora</taxon>
    </lineage>
</organism>
<comment type="caution">
    <text evidence="2">The sequence shown here is derived from an EMBL/GenBank/DDBJ whole genome shotgun (WGS) entry which is preliminary data.</text>
</comment>
<accession>A0A927MAG4</accession>
<gene>
    <name evidence="2" type="ORF">H4W31_005603</name>
</gene>
<dbReference type="InterPro" id="IPR036271">
    <property type="entry name" value="Tet_transcr_reg_TetR-rel_C_sf"/>
</dbReference>
<dbReference type="AlphaFoldDB" id="A0A927MAG4"/>
<evidence type="ECO:0000313" key="3">
    <source>
        <dbReference type="Proteomes" id="UP000649753"/>
    </source>
</evidence>
<dbReference type="Pfam" id="PF17926">
    <property type="entry name" value="TetR_C_21"/>
    <property type="match status" value="1"/>
</dbReference>
<feature type="domain" description="HTH-type transcriptional repressor Sco4008 C-terminal" evidence="1">
    <location>
        <begin position="110"/>
        <end position="218"/>
    </location>
</feature>
<keyword evidence="3" id="KW-1185">Reference proteome</keyword>
<sequence length="222" mass="23970">MVGAEGEFEAVRGGAPLRDGHHPGVVDQQVERAVGGQYAVRRRVDRFEVGQVESPGFDDGIRRLGLDRRGGVGQPRQVYTYFGGKDDLFDAVFDAIVEQALAETPITPEDLAGYAGRLFDAMEAYPDVARIATWYRLERTGSGRTIPAITAASKAKADAIRIAQRAGTVSGRFDAEQLLALVLTLASMWSSLSIEAVELAAAADPDRRRATVTAAVRRLVEP</sequence>
<protein>
    <submittedName>
        <fullName evidence="2">AcrR family transcriptional regulator</fullName>
    </submittedName>
</protein>
<proteinExistence type="predicted"/>
<dbReference type="EMBL" id="JADBEB010000001">
    <property type="protein sequence ID" value="MBE1489965.1"/>
    <property type="molecule type" value="Genomic_DNA"/>
</dbReference>
<evidence type="ECO:0000313" key="2">
    <source>
        <dbReference type="EMBL" id="MBE1489965.1"/>
    </source>
</evidence>
<dbReference type="SUPFAM" id="SSF48498">
    <property type="entry name" value="Tetracyclin repressor-like, C-terminal domain"/>
    <property type="match status" value="1"/>
</dbReference>